<accession>A0A081NG61</accession>
<organism evidence="1 2">
    <name type="scientific">Endozoicomonas numazuensis</name>
    <dbReference type="NCBI Taxonomy" id="1137799"/>
    <lineage>
        <taxon>Bacteria</taxon>
        <taxon>Pseudomonadati</taxon>
        <taxon>Pseudomonadota</taxon>
        <taxon>Gammaproteobacteria</taxon>
        <taxon>Oceanospirillales</taxon>
        <taxon>Endozoicomonadaceae</taxon>
        <taxon>Endozoicomonas</taxon>
    </lineage>
</organism>
<evidence type="ECO:0000313" key="2">
    <source>
        <dbReference type="Proteomes" id="UP000028073"/>
    </source>
</evidence>
<gene>
    <name evidence="1" type="ORF">GZ78_16730</name>
</gene>
<comment type="caution">
    <text evidence="1">The sequence shown here is derived from an EMBL/GenBank/DDBJ whole genome shotgun (WGS) entry which is preliminary data.</text>
</comment>
<keyword evidence="2" id="KW-1185">Reference proteome</keyword>
<dbReference type="Proteomes" id="UP000028073">
    <property type="component" value="Unassembled WGS sequence"/>
</dbReference>
<name>A0A081NG61_9GAMM</name>
<proteinExistence type="predicted"/>
<dbReference type="EMBL" id="JOKH01000003">
    <property type="protein sequence ID" value="KEQ17434.1"/>
    <property type="molecule type" value="Genomic_DNA"/>
</dbReference>
<dbReference type="AlphaFoldDB" id="A0A081NG61"/>
<protein>
    <submittedName>
        <fullName evidence="1">Uncharacterized protein</fullName>
    </submittedName>
</protein>
<reference evidence="1 2" key="1">
    <citation type="submission" date="2014-06" db="EMBL/GenBank/DDBJ databases">
        <title>Whole Genome Sequences of Three Symbiotic Endozoicomonas Bacteria.</title>
        <authorList>
            <person name="Neave M.J."/>
            <person name="Apprill A."/>
            <person name="Voolstra C.R."/>
        </authorList>
    </citation>
    <scope>NUCLEOTIDE SEQUENCE [LARGE SCALE GENOMIC DNA]</scope>
    <source>
        <strain evidence="1 2">DSM 25634</strain>
    </source>
</reference>
<evidence type="ECO:0000313" key="1">
    <source>
        <dbReference type="EMBL" id="KEQ17434.1"/>
    </source>
</evidence>
<sequence>MIPSQRLAGHPGYIKSSNASRSVRITLLRRIQFIALLSFYFHTSVQANEDIQMSKAHESCHEAMRDRHHFDPYHFPKHLECKTILETKEGPFLEKTVFVPPNTLEYTCRSTAEESTDNATQKTTQKASAKTPFPDCKALSKKATSSSRAIEIPGYPIVLINNDIYQHPDYSLSELMTYALYNGGNLVEIFFHSMIYLKIWKNYQLSNNFYALPLMALGMSWNSLEIYKHGLHTSNTHHDHEFSAKETAADAVSTIIELKLETPDVLEAISSWPTTLGDKLHAAKEIAFYGLIWMNAYTTSTSWIPYFFGEHDHEHCPALASAPKNASCTKQVEEMFVLIDND</sequence>